<keyword evidence="3" id="KW-1185">Reference proteome</keyword>
<dbReference type="EMBL" id="AMWN01000004">
    <property type="protein sequence ID" value="EXJ87723.1"/>
    <property type="molecule type" value="Genomic_DNA"/>
</dbReference>
<protein>
    <submittedName>
        <fullName evidence="2">Uncharacterized protein</fullName>
    </submittedName>
</protein>
<gene>
    <name evidence="2" type="ORF">A1O1_04648</name>
</gene>
<organism evidence="2 3">
    <name type="scientific">Capronia coronata CBS 617.96</name>
    <dbReference type="NCBI Taxonomy" id="1182541"/>
    <lineage>
        <taxon>Eukaryota</taxon>
        <taxon>Fungi</taxon>
        <taxon>Dikarya</taxon>
        <taxon>Ascomycota</taxon>
        <taxon>Pezizomycotina</taxon>
        <taxon>Eurotiomycetes</taxon>
        <taxon>Chaetothyriomycetidae</taxon>
        <taxon>Chaetothyriales</taxon>
        <taxon>Herpotrichiellaceae</taxon>
        <taxon>Capronia</taxon>
    </lineage>
</organism>
<dbReference type="HOGENOM" id="CLU_2721987_0_0_1"/>
<sequence>MTTAKRRAKEVKPKTKTFTGYFARSLHVLSVLHSPHLILTQTTNLIDAGHAEDERSNATPHVHNAVAAGELV</sequence>
<dbReference type="RefSeq" id="XP_007723729.1">
    <property type="nucleotide sequence ID" value="XM_007725539.1"/>
</dbReference>
<proteinExistence type="predicted"/>
<dbReference type="GeneID" id="19159528"/>
<dbReference type="Proteomes" id="UP000019484">
    <property type="component" value="Unassembled WGS sequence"/>
</dbReference>
<name>W9Y5B9_9EURO</name>
<accession>W9Y5B9</accession>
<evidence type="ECO:0000313" key="3">
    <source>
        <dbReference type="Proteomes" id="UP000019484"/>
    </source>
</evidence>
<dbReference type="AlphaFoldDB" id="W9Y5B9"/>
<evidence type="ECO:0000313" key="2">
    <source>
        <dbReference type="EMBL" id="EXJ87723.1"/>
    </source>
</evidence>
<evidence type="ECO:0000256" key="1">
    <source>
        <dbReference type="SAM" id="MobiDB-lite"/>
    </source>
</evidence>
<reference evidence="2 3" key="1">
    <citation type="submission" date="2013-03" db="EMBL/GenBank/DDBJ databases">
        <title>The Genome Sequence of Capronia coronata CBS 617.96.</title>
        <authorList>
            <consortium name="The Broad Institute Genomics Platform"/>
            <person name="Cuomo C."/>
            <person name="de Hoog S."/>
            <person name="Gorbushina A."/>
            <person name="Walker B."/>
            <person name="Young S.K."/>
            <person name="Zeng Q."/>
            <person name="Gargeya S."/>
            <person name="Fitzgerald M."/>
            <person name="Haas B."/>
            <person name="Abouelleil A."/>
            <person name="Allen A.W."/>
            <person name="Alvarado L."/>
            <person name="Arachchi H.M."/>
            <person name="Berlin A.M."/>
            <person name="Chapman S.B."/>
            <person name="Gainer-Dewar J."/>
            <person name="Goldberg J."/>
            <person name="Griggs A."/>
            <person name="Gujja S."/>
            <person name="Hansen M."/>
            <person name="Howarth C."/>
            <person name="Imamovic A."/>
            <person name="Ireland A."/>
            <person name="Larimer J."/>
            <person name="McCowan C."/>
            <person name="Murphy C."/>
            <person name="Pearson M."/>
            <person name="Poon T.W."/>
            <person name="Priest M."/>
            <person name="Roberts A."/>
            <person name="Saif S."/>
            <person name="Shea T."/>
            <person name="Sisk P."/>
            <person name="Sykes S."/>
            <person name="Wortman J."/>
            <person name="Nusbaum C."/>
            <person name="Birren B."/>
        </authorList>
    </citation>
    <scope>NUCLEOTIDE SEQUENCE [LARGE SCALE GENOMIC DNA]</scope>
    <source>
        <strain evidence="2 3">CBS 617.96</strain>
    </source>
</reference>
<feature type="region of interest" description="Disordered" evidence="1">
    <location>
        <begin position="53"/>
        <end position="72"/>
    </location>
</feature>
<comment type="caution">
    <text evidence="2">The sequence shown here is derived from an EMBL/GenBank/DDBJ whole genome shotgun (WGS) entry which is preliminary data.</text>
</comment>